<feature type="non-terminal residue" evidence="2">
    <location>
        <position position="1"/>
    </location>
</feature>
<reference evidence="2" key="2">
    <citation type="submission" date="2013-05" db="EMBL/GenBank/DDBJ databases">
        <authorList>
            <person name="Carter J.-M."/>
            <person name="Baker S.C."/>
            <person name="Pink R."/>
            <person name="Carter D.R.F."/>
            <person name="Collins A."/>
            <person name="Tomlin J."/>
            <person name="Gibbs M."/>
            <person name="Breuker C.J."/>
        </authorList>
    </citation>
    <scope>NUCLEOTIDE SEQUENCE</scope>
    <source>
        <tissue evidence="2">Ovary</tissue>
    </source>
</reference>
<name>S4PGH3_9NEOP</name>
<feature type="compositionally biased region" description="Basic residues" evidence="1">
    <location>
        <begin position="9"/>
        <end position="22"/>
    </location>
</feature>
<proteinExistence type="predicted"/>
<accession>S4PGH3</accession>
<dbReference type="EMBL" id="GAIX01002521">
    <property type="protein sequence ID" value="JAA90039.1"/>
    <property type="molecule type" value="Transcribed_RNA"/>
</dbReference>
<protein>
    <submittedName>
        <fullName evidence="2">Uncharacterized protein</fullName>
    </submittedName>
</protein>
<dbReference type="AlphaFoldDB" id="S4PGH3"/>
<organism evidence="2">
    <name type="scientific">Pararge aegeria</name>
    <name type="common">speckled wood butterfly</name>
    <dbReference type="NCBI Taxonomy" id="116150"/>
    <lineage>
        <taxon>Eukaryota</taxon>
        <taxon>Metazoa</taxon>
        <taxon>Ecdysozoa</taxon>
        <taxon>Arthropoda</taxon>
        <taxon>Hexapoda</taxon>
        <taxon>Insecta</taxon>
        <taxon>Pterygota</taxon>
        <taxon>Neoptera</taxon>
        <taxon>Endopterygota</taxon>
        <taxon>Lepidoptera</taxon>
        <taxon>Glossata</taxon>
        <taxon>Ditrysia</taxon>
        <taxon>Papilionoidea</taxon>
        <taxon>Nymphalidae</taxon>
        <taxon>Satyrinae</taxon>
        <taxon>Satyrini</taxon>
        <taxon>Parargina</taxon>
        <taxon>Pararge</taxon>
    </lineage>
</organism>
<evidence type="ECO:0000256" key="1">
    <source>
        <dbReference type="SAM" id="MobiDB-lite"/>
    </source>
</evidence>
<reference evidence="2" key="1">
    <citation type="journal article" date="2013" name="BMC Genomics">
        <title>Unscrambling butterfly oogenesis.</title>
        <authorList>
            <person name="Carter J.M."/>
            <person name="Baker S.C."/>
            <person name="Pink R."/>
            <person name="Carter D.R."/>
            <person name="Collins A."/>
            <person name="Tomlin J."/>
            <person name="Gibbs M."/>
            <person name="Breuker C.J."/>
        </authorList>
    </citation>
    <scope>NUCLEOTIDE SEQUENCE</scope>
    <source>
        <tissue evidence="2">Ovary</tissue>
    </source>
</reference>
<evidence type="ECO:0000313" key="2">
    <source>
        <dbReference type="EMBL" id="JAA90039.1"/>
    </source>
</evidence>
<feature type="compositionally biased region" description="Basic and acidic residues" evidence="1">
    <location>
        <begin position="37"/>
        <end position="62"/>
    </location>
</feature>
<feature type="compositionally biased region" description="Polar residues" evidence="1">
    <location>
        <begin position="23"/>
        <end position="35"/>
    </location>
</feature>
<feature type="region of interest" description="Disordered" evidence="1">
    <location>
        <begin position="1"/>
        <end position="73"/>
    </location>
</feature>
<sequence length="91" mass="10351">GCSILRTLPYKRKISRRHRTGPRHNSQCAHTSPNAHQRAERTSASKRSDGSREHMSCVRDGRMTGTEYDEDDCYGRRQLPCLDHQKGPGSN</sequence>